<dbReference type="EMBL" id="CAJQZP010000890">
    <property type="protein sequence ID" value="CAG4994337.1"/>
    <property type="molecule type" value="Genomic_DNA"/>
</dbReference>
<evidence type="ECO:0000313" key="1">
    <source>
        <dbReference type="EMBL" id="CAG4994337.1"/>
    </source>
</evidence>
<reference evidence="1" key="1">
    <citation type="submission" date="2021-04" db="EMBL/GenBank/DDBJ databases">
        <authorList>
            <person name="Tunstrom K."/>
        </authorList>
    </citation>
    <scope>NUCLEOTIDE SEQUENCE</scope>
</reference>
<organism evidence="1 2">
    <name type="scientific">Parnassius apollo</name>
    <name type="common">Apollo butterfly</name>
    <name type="synonym">Papilio apollo</name>
    <dbReference type="NCBI Taxonomy" id="110799"/>
    <lineage>
        <taxon>Eukaryota</taxon>
        <taxon>Metazoa</taxon>
        <taxon>Ecdysozoa</taxon>
        <taxon>Arthropoda</taxon>
        <taxon>Hexapoda</taxon>
        <taxon>Insecta</taxon>
        <taxon>Pterygota</taxon>
        <taxon>Neoptera</taxon>
        <taxon>Endopterygota</taxon>
        <taxon>Lepidoptera</taxon>
        <taxon>Glossata</taxon>
        <taxon>Ditrysia</taxon>
        <taxon>Papilionoidea</taxon>
        <taxon>Papilionidae</taxon>
        <taxon>Parnassiinae</taxon>
        <taxon>Parnassini</taxon>
        <taxon>Parnassius</taxon>
        <taxon>Parnassius</taxon>
    </lineage>
</organism>
<comment type="caution">
    <text evidence="1">The sequence shown here is derived from an EMBL/GenBank/DDBJ whole genome shotgun (WGS) entry which is preliminary data.</text>
</comment>
<dbReference type="OrthoDB" id="5376140at2759"/>
<evidence type="ECO:0000313" key="2">
    <source>
        <dbReference type="Proteomes" id="UP000691718"/>
    </source>
</evidence>
<keyword evidence="2" id="KW-1185">Reference proteome</keyword>
<name>A0A8S3X3C1_PARAO</name>
<accession>A0A8S3X3C1</accession>
<sequence length="160" mass="18431">MSKNDMNNEVHKKSYRLPDEVYQTANISKLLIVIEDGKADAFKGKTLEEIDLDTNEELDEEVLDNDQILDYDCKLIETVNSDCIQQMRSQNNLSQAGPSGIRTSQQCITEEVTQVLNTKNKIKTGKKRTLVPLTEIFFKLHIKNKQLPKKHECEILKEQH</sequence>
<dbReference type="Proteomes" id="UP000691718">
    <property type="component" value="Unassembled WGS sequence"/>
</dbReference>
<dbReference type="AlphaFoldDB" id="A0A8S3X3C1"/>
<protein>
    <submittedName>
        <fullName evidence="1">(apollo) hypothetical protein</fullName>
    </submittedName>
</protein>
<gene>
    <name evidence="1" type="ORF">PAPOLLO_LOCUS12614</name>
</gene>
<proteinExistence type="predicted"/>